<dbReference type="EMBL" id="JBBNAF010000058">
    <property type="protein sequence ID" value="KAK9081001.1"/>
    <property type="molecule type" value="Genomic_DNA"/>
</dbReference>
<feature type="signal peptide" evidence="2">
    <location>
        <begin position="1"/>
        <end position="16"/>
    </location>
</feature>
<evidence type="ECO:0000256" key="2">
    <source>
        <dbReference type="SAM" id="SignalP"/>
    </source>
</evidence>
<gene>
    <name evidence="3" type="ORF">Syun_030681</name>
</gene>
<protein>
    <submittedName>
        <fullName evidence="3">Uncharacterized protein</fullName>
    </submittedName>
</protein>
<organism evidence="3 4">
    <name type="scientific">Stephania yunnanensis</name>
    <dbReference type="NCBI Taxonomy" id="152371"/>
    <lineage>
        <taxon>Eukaryota</taxon>
        <taxon>Viridiplantae</taxon>
        <taxon>Streptophyta</taxon>
        <taxon>Embryophyta</taxon>
        <taxon>Tracheophyta</taxon>
        <taxon>Spermatophyta</taxon>
        <taxon>Magnoliopsida</taxon>
        <taxon>Ranunculales</taxon>
        <taxon>Menispermaceae</taxon>
        <taxon>Menispermoideae</taxon>
        <taxon>Cissampelideae</taxon>
        <taxon>Stephania</taxon>
    </lineage>
</organism>
<reference evidence="3 4" key="1">
    <citation type="submission" date="2024-01" db="EMBL/GenBank/DDBJ databases">
        <title>Genome assemblies of Stephania.</title>
        <authorList>
            <person name="Yang L."/>
        </authorList>
    </citation>
    <scope>NUCLEOTIDE SEQUENCE [LARGE SCALE GENOMIC DNA]</scope>
    <source>
        <strain evidence="3">YNDBR</strain>
        <tissue evidence="3">Leaf</tissue>
    </source>
</reference>
<proteinExistence type="predicted"/>
<accession>A0AAP0HDR4</accession>
<feature type="region of interest" description="Disordered" evidence="1">
    <location>
        <begin position="81"/>
        <end position="107"/>
    </location>
</feature>
<dbReference type="AlphaFoldDB" id="A0AAP0HDR4"/>
<name>A0AAP0HDR4_9MAGN</name>
<keyword evidence="4" id="KW-1185">Reference proteome</keyword>
<keyword evidence="2" id="KW-0732">Signal</keyword>
<sequence length="107" mass="12672">MAISIWWFRCRRWCFGRRWSWGFHRDALGHLSSALLILKNEMGVWWLVEAEAVVGRVGRGPDGGFTWGFRVLVRRISTKWESTEMERERENKRRAGRAGSSEEDDRM</sequence>
<evidence type="ECO:0000256" key="1">
    <source>
        <dbReference type="SAM" id="MobiDB-lite"/>
    </source>
</evidence>
<comment type="caution">
    <text evidence="3">The sequence shown here is derived from an EMBL/GenBank/DDBJ whole genome shotgun (WGS) entry which is preliminary data.</text>
</comment>
<feature type="compositionally biased region" description="Basic and acidic residues" evidence="1">
    <location>
        <begin position="81"/>
        <end position="93"/>
    </location>
</feature>
<evidence type="ECO:0000313" key="3">
    <source>
        <dbReference type="EMBL" id="KAK9081001.1"/>
    </source>
</evidence>
<evidence type="ECO:0000313" key="4">
    <source>
        <dbReference type="Proteomes" id="UP001420932"/>
    </source>
</evidence>
<dbReference type="Proteomes" id="UP001420932">
    <property type="component" value="Unassembled WGS sequence"/>
</dbReference>
<feature type="chain" id="PRO_5042883298" evidence="2">
    <location>
        <begin position="17"/>
        <end position="107"/>
    </location>
</feature>